<dbReference type="PANTHER" id="PTHR42796:SF4">
    <property type="entry name" value="FUMARYLACETOACETATE HYDROLASE DOMAIN-CONTAINING PROTEIN 2A"/>
    <property type="match status" value="1"/>
</dbReference>
<dbReference type="InterPro" id="IPR011234">
    <property type="entry name" value="Fumarylacetoacetase-like_C"/>
</dbReference>
<dbReference type="EMBL" id="AUZZ01008693">
    <property type="protein sequence ID" value="EQD36724.1"/>
    <property type="molecule type" value="Genomic_DNA"/>
</dbReference>
<evidence type="ECO:0000256" key="1">
    <source>
        <dbReference type="ARBA" id="ARBA00010211"/>
    </source>
</evidence>
<dbReference type="GO" id="GO:0044281">
    <property type="term" value="P:small molecule metabolic process"/>
    <property type="evidence" value="ECO:0007669"/>
    <property type="project" value="UniProtKB-ARBA"/>
</dbReference>
<feature type="non-terminal residue" evidence="4">
    <location>
        <position position="160"/>
    </location>
</feature>
<comment type="similarity">
    <text evidence="1">Belongs to the FAH family.</text>
</comment>
<organism evidence="4">
    <name type="scientific">mine drainage metagenome</name>
    <dbReference type="NCBI Taxonomy" id="410659"/>
    <lineage>
        <taxon>unclassified sequences</taxon>
        <taxon>metagenomes</taxon>
        <taxon>ecological metagenomes</taxon>
    </lineage>
</organism>
<dbReference type="InterPro" id="IPR036663">
    <property type="entry name" value="Fumarylacetoacetase_C_sf"/>
</dbReference>
<dbReference type="SUPFAM" id="SSF56529">
    <property type="entry name" value="FAH"/>
    <property type="match status" value="1"/>
</dbReference>
<evidence type="ECO:0000313" key="4">
    <source>
        <dbReference type="EMBL" id="EQD36724.1"/>
    </source>
</evidence>
<dbReference type="AlphaFoldDB" id="T1A756"/>
<evidence type="ECO:0000256" key="2">
    <source>
        <dbReference type="ARBA" id="ARBA00022723"/>
    </source>
</evidence>
<dbReference type="InterPro" id="IPR051121">
    <property type="entry name" value="FAH"/>
</dbReference>
<keyword evidence="2" id="KW-0479">Metal-binding</keyword>
<proteinExistence type="inferred from homology"/>
<feature type="domain" description="Fumarylacetoacetase-like C-terminal" evidence="3">
    <location>
        <begin position="4"/>
        <end position="159"/>
    </location>
</feature>
<gene>
    <name evidence="4" type="ORF">B2A_12047</name>
</gene>
<name>T1A756_9ZZZZ</name>
<dbReference type="Pfam" id="PF01557">
    <property type="entry name" value="FAA_hydrolase"/>
    <property type="match status" value="1"/>
</dbReference>
<dbReference type="PANTHER" id="PTHR42796">
    <property type="entry name" value="FUMARYLACETOACETATE HYDROLASE DOMAIN-CONTAINING PROTEIN 2A-RELATED"/>
    <property type="match status" value="1"/>
</dbReference>
<dbReference type="GO" id="GO:0016787">
    <property type="term" value="F:hydrolase activity"/>
    <property type="evidence" value="ECO:0007669"/>
    <property type="project" value="UniProtKB-KW"/>
</dbReference>
<evidence type="ECO:0000259" key="3">
    <source>
        <dbReference type="Pfam" id="PF01557"/>
    </source>
</evidence>
<protein>
    <submittedName>
        <fullName evidence="4">Fumarylacetoacetate (FAA) hydrolase family protein</fullName>
    </submittedName>
</protein>
<feature type="non-terminal residue" evidence="4">
    <location>
        <position position="1"/>
    </location>
</feature>
<comment type="caution">
    <text evidence="4">The sequence shown here is derived from an EMBL/GenBank/DDBJ whole genome shotgun (WGS) entry which is preliminary data.</text>
</comment>
<accession>T1A756</accession>
<reference evidence="4" key="1">
    <citation type="submission" date="2013-08" db="EMBL/GenBank/DDBJ databases">
        <authorList>
            <person name="Mendez C."/>
            <person name="Richter M."/>
            <person name="Ferrer M."/>
            <person name="Sanchez J."/>
        </authorList>
    </citation>
    <scope>NUCLEOTIDE SEQUENCE</scope>
</reference>
<dbReference type="GO" id="GO:0046872">
    <property type="term" value="F:metal ion binding"/>
    <property type="evidence" value="ECO:0007669"/>
    <property type="project" value="UniProtKB-KW"/>
</dbReference>
<sequence length="160" mass="17537">VSPRLDWEIELVAVIGRTGRNIDEDKAWSFVAGLMIGQDLSARDVQLAGSAPQWSLGKSFSGFGPVGPWMTSARDCPNRDDLLIECELNGKRMQSDRTSNMIWSVSELVARLSWVCELRAGDLIFTGTPAGIGNRRTPPIYIRSGDRLVSRIEGLGEMAA</sequence>
<keyword evidence="4" id="KW-0378">Hydrolase</keyword>
<reference evidence="4" key="2">
    <citation type="journal article" date="2014" name="ISME J.">
        <title>Microbial stratification in low pH oxic and suboxic macroscopic growths along an acid mine drainage.</title>
        <authorList>
            <person name="Mendez-Garcia C."/>
            <person name="Mesa V."/>
            <person name="Sprenger R.R."/>
            <person name="Richter M."/>
            <person name="Diez M.S."/>
            <person name="Solano J."/>
            <person name="Bargiela R."/>
            <person name="Golyshina O.V."/>
            <person name="Manteca A."/>
            <person name="Ramos J.L."/>
            <person name="Gallego J.R."/>
            <person name="Llorente I."/>
            <person name="Martins Dos Santos V.A."/>
            <person name="Jensen O.N."/>
            <person name="Pelaez A.I."/>
            <person name="Sanchez J."/>
            <person name="Ferrer M."/>
        </authorList>
    </citation>
    <scope>NUCLEOTIDE SEQUENCE</scope>
</reference>
<dbReference type="Gene3D" id="3.90.850.10">
    <property type="entry name" value="Fumarylacetoacetase-like, C-terminal domain"/>
    <property type="match status" value="1"/>
</dbReference>